<dbReference type="InterPro" id="IPR037138">
    <property type="entry name" value="His_deacetylse_dom_sf"/>
</dbReference>
<dbReference type="Pfam" id="PF00850">
    <property type="entry name" value="Hist_deacetyl"/>
    <property type="match status" value="1"/>
</dbReference>
<feature type="region of interest" description="Disordered" evidence="5">
    <location>
        <begin position="333"/>
        <end position="357"/>
    </location>
</feature>
<evidence type="ECO:0000256" key="3">
    <source>
        <dbReference type="ARBA" id="ARBA00020218"/>
    </source>
</evidence>
<dbReference type="GO" id="GO:0040029">
    <property type="term" value="P:epigenetic regulation of gene expression"/>
    <property type="evidence" value="ECO:0007669"/>
    <property type="project" value="TreeGrafter"/>
</dbReference>
<dbReference type="Proteomes" id="UP000321484">
    <property type="component" value="Unassembled WGS sequence"/>
</dbReference>
<dbReference type="InterPro" id="IPR000286">
    <property type="entry name" value="HDACs"/>
</dbReference>
<dbReference type="InterPro" id="IPR023801">
    <property type="entry name" value="His_deacetylse_dom"/>
</dbReference>
<dbReference type="CDD" id="cd09994">
    <property type="entry name" value="HDAC_AcuC_like"/>
    <property type="match status" value="1"/>
</dbReference>
<reference evidence="7 8" key="1">
    <citation type="submission" date="2019-07" db="EMBL/GenBank/DDBJ databases">
        <title>Whole genome shotgun sequence of Actinotalea fermentans NBRC 105374.</title>
        <authorList>
            <person name="Hosoyama A."/>
            <person name="Uohara A."/>
            <person name="Ohji S."/>
            <person name="Ichikawa N."/>
        </authorList>
    </citation>
    <scope>NUCLEOTIDE SEQUENCE [LARGE SCALE GENOMIC DNA]</scope>
    <source>
        <strain evidence="7 8">NBRC 105374</strain>
    </source>
</reference>
<evidence type="ECO:0000256" key="5">
    <source>
        <dbReference type="SAM" id="MobiDB-lite"/>
    </source>
</evidence>
<keyword evidence="4" id="KW-0006">Acetoin catabolism</keyword>
<dbReference type="InterPro" id="IPR003085">
    <property type="entry name" value="AcuC"/>
</dbReference>
<dbReference type="AlphaFoldDB" id="A0A511Z0J4"/>
<evidence type="ECO:0000259" key="6">
    <source>
        <dbReference type="Pfam" id="PF00850"/>
    </source>
</evidence>
<dbReference type="PANTHER" id="PTHR10625">
    <property type="entry name" value="HISTONE DEACETYLASE HDAC1-RELATED"/>
    <property type="match status" value="1"/>
</dbReference>
<keyword evidence="8" id="KW-1185">Reference proteome</keyword>
<evidence type="ECO:0000256" key="2">
    <source>
        <dbReference type="ARBA" id="ARBA00005947"/>
    </source>
</evidence>
<evidence type="ECO:0000313" key="8">
    <source>
        <dbReference type="Proteomes" id="UP000321484"/>
    </source>
</evidence>
<dbReference type="SUPFAM" id="SSF52768">
    <property type="entry name" value="Arginase/deacetylase"/>
    <property type="match status" value="1"/>
</dbReference>
<dbReference type="GO" id="GO:0004407">
    <property type="term" value="F:histone deacetylase activity"/>
    <property type="evidence" value="ECO:0007669"/>
    <property type="project" value="TreeGrafter"/>
</dbReference>
<evidence type="ECO:0000256" key="1">
    <source>
        <dbReference type="ARBA" id="ARBA00005101"/>
    </source>
</evidence>
<organism evidence="7 8">
    <name type="scientific">Actinotalea fermentans</name>
    <dbReference type="NCBI Taxonomy" id="43671"/>
    <lineage>
        <taxon>Bacteria</taxon>
        <taxon>Bacillati</taxon>
        <taxon>Actinomycetota</taxon>
        <taxon>Actinomycetes</taxon>
        <taxon>Micrococcales</taxon>
        <taxon>Cellulomonadaceae</taxon>
        <taxon>Actinotalea</taxon>
    </lineage>
</organism>
<dbReference type="UniPathway" id="UPA00040"/>
<sequence>MWSPALLGYDFGVRHPMTPLRLDLTFRLAEQLGVLALPGVEVVGAEPADDALVATAHTPDYIAAVRLAGTQGVPDEARGLGTEDDPVFPGMHDAAARLVTGSVESALAVWRGQARHAVNLAGGMHHAMPDRASGFCVYNDAVAAIRAVLAEGATRVAYLDLDAHHGDGVERAFWDDPRVLTVSVHESGTTLFPGTGHPADIGGPQAQGSVVNVALPAGTSDAGWLRAVQSVALPVVRAFSPQLLVSQHGCDAHANDPLTNLAVSVDGLRAAALEVHDLAHDVAGGRWLALGGGGYAIVQVVPRIWTHLLAIAAHAPIDVATPVPQAWREHVEGTLGPPAPEVMGDGEAAGSPAPWSAGYDPGSPLDRSLLATRKHVFDWHGLDALYD</sequence>
<dbReference type="GO" id="GO:0045150">
    <property type="term" value="P:acetoin catabolic process"/>
    <property type="evidence" value="ECO:0007669"/>
    <property type="project" value="UniProtKB-UniPathway"/>
</dbReference>
<feature type="domain" description="Histone deacetylase" evidence="6">
    <location>
        <begin position="15"/>
        <end position="310"/>
    </location>
</feature>
<dbReference type="PRINTS" id="PR01270">
    <property type="entry name" value="HDASUPER"/>
</dbReference>
<dbReference type="EMBL" id="BJYK01000009">
    <property type="protein sequence ID" value="GEN80959.1"/>
    <property type="molecule type" value="Genomic_DNA"/>
</dbReference>
<protein>
    <recommendedName>
        <fullName evidence="3">Acetoin utilization protein AcuC</fullName>
    </recommendedName>
</protein>
<evidence type="ECO:0000256" key="4">
    <source>
        <dbReference type="ARBA" id="ARBA00022627"/>
    </source>
</evidence>
<comment type="pathway">
    <text evidence="1">Ketone degradation; acetoin degradation.</text>
</comment>
<proteinExistence type="inferred from homology"/>
<comment type="caution">
    <text evidence="7">The sequence shown here is derived from an EMBL/GenBank/DDBJ whole genome shotgun (WGS) entry which is preliminary data.</text>
</comment>
<name>A0A511Z0J4_9CELL</name>
<dbReference type="PANTHER" id="PTHR10625:SF10">
    <property type="entry name" value="HISTONE DEACETYLASE HDAC1"/>
    <property type="match status" value="1"/>
</dbReference>
<evidence type="ECO:0000313" key="7">
    <source>
        <dbReference type="EMBL" id="GEN80959.1"/>
    </source>
</evidence>
<dbReference type="Gene3D" id="3.40.800.20">
    <property type="entry name" value="Histone deacetylase domain"/>
    <property type="match status" value="1"/>
</dbReference>
<dbReference type="InterPro" id="IPR023696">
    <property type="entry name" value="Ureohydrolase_dom_sf"/>
</dbReference>
<accession>A0A511Z0J4</accession>
<gene>
    <name evidence="7" type="ORF">AFE02nite_26930</name>
</gene>
<comment type="similarity">
    <text evidence="2">Belongs to the histone deacetylase family.</text>
</comment>